<keyword evidence="2" id="KW-1185">Reference proteome</keyword>
<protein>
    <submittedName>
        <fullName evidence="1">Uncharacterized protein</fullName>
    </submittedName>
</protein>
<reference evidence="1" key="1">
    <citation type="submission" date="2021-06" db="EMBL/GenBank/DDBJ databases">
        <authorList>
            <person name="Noor Mohammadi T."/>
            <person name="Li Y."/>
            <person name="Shen C."/>
            <person name="Masuda Y."/>
            <person name="Honjoh K.-I."/>
            <person name="Miyamoto T."/>
        </authorList>
    </citation>
    <scope>NUCLEOTIDE SEQUENCE</scope>
</reference>
<evidence type="ECO:0000313" key="2">
    <source>
        <dbReference type="Proteomes" id="UP001144689"/>
    </source>
</evidence>
<organism evidence="1 2">
    <name type="scientific">Clostridium phage CPQ9</name>
    <dbReference type="NCBI Taxonomy" id="2863152"/>
    <lineage>
        <taxon>Viruses</taxon>
        <taxon>Duplodnaviria</taxon>
        <taxon>Heunggongvirae</taxon>
        <taxon>Uroviricota</taxon>
        <taxon>Caudoviricetes</taxon>
        <taxon>Guelinviridae</taxon>
        <taxon>Brucesealvirus</taxon>
        <taxon>Brucesealvirus cpq9</taxon>
    </lineage>
</organism>
<sequence>MYNRKYKATLKGKDKKEVLRFFAMYMLGKLVSIEEVIK</sequence>
<dbReference type="Proteomes" id="UP001144689">
    <property type="component" value="Segment"/>
</dbReference>
<evidence type="ECO:0000313" key="1">
    <source>
        <dbReference type="EMBL" id="QYC53199.1"/>
    </source>
</evidence>
<name>A0A9Q7BCB6_9CAUD</name>
<dbReference type="EMBL" id="MZ401008">
    <property type="protein sequence ID" value="QYC53199.1"/>
    <property type="molecule type" value="Genomic_DNA"/>
</dbReference>
<accession>A0A9Q7BCB6</accession>
<proteinExistence type="predicted"/>